<feature type="compositionally biased region" description="Polar residues" evidence="9">
    <location>
        <begin position="375"/>
        <end position="386"/>
    </location>
</feature>
<keyword evidence="5 11" id="KW-0418">Kinase</keyword>
<comment type="similarity">
    <text evidence="1">Belongs to the protein kinase superfamily. NEK Ser/Thr protein kinase family. NIMA subfamily.</text>
</comment>
<dbReference type="InterPro" id="IPR017441">
    <property type="entry name" value="Protein_kinase_ATP_BS"/>
</dbReference>
<dbReference type="InParanoid" id="A0A0V0R3E5"/>
<dbReference type="GO" id="GO:0004674">
    <property type="term" value="F:protein serine/threonine kinase activity"/>
    <property type="evidence" value="ECO:0007669"/>
    <property type="project" value="UniProtKB-EC"/>
</dbReference>
<evidence type="ECO:0000256" key="4">
    <source>
        <dbReference type="ARBA" id="ARBA00022741"/>
    </source>
</evidence>
<dbReference type="GO" id="GO:0005524">
    <property type="term" value="F:ATP binding"/>
    <property type="evidence" value="ECO:0007669"/>
    <property type="project" value="UniProtKB-UniRule"/>
</dbReference>
<feature type="compositionally biased region" description="Low complexity" evidence="9">
    <location>
        <begin position="358"/>
        <end position="374"/>
    </location>
</feature>
<dbReference type="PROSITE" id="PS00107">
    <property type="entry name" value="PROTEIN_KINASE_ATP"/>
    <property type="match status" value="1"/>
</dbReference>
<dbReference type="Gene3D" id="1.10.510.10">
    <property type="entry name" value="Transferase(Phosphotransferase) domain 1"/>
    <property type="match status" value="2"/>
</dbReference>
<dbReference type="PANTHER" id="PTHR43671">
    <property type="entry name" value="SERINE/THREONINE-PROTEIN KINASE NEK"/>
    <property type="match status" value="1"/>
</dbReference>
<dbReference type="InterPro" id="IPR050660">
    <property type="entry name" value="NEK_Ser/Thr_kinase"/>
</dbReference>
<feature type="region of interest" description="Disordered" evidence="9">
    <location>
        <begin position="346"/>
        <end position="437"/>
    </location>
</feature>
<organism evidence="11 12">
    <name type="scientific">Pseudocohnilembus persalinus</name>
    <name type="common">Ciliate</name>
    <dbReference type="NCBI Taxonomy" id="266149"/>
    <lineage>
        <taxon>Eukaryota</taxon>
        <taxon>Sar</taxon>
        <taxon>Alveolata</taxon>
        <taxon>Ciliophora</taxon>
        <taxon>Intramacronucleata</taxon>
        <taxon>Oligohymenophorea</taxon>
        <taxon>Scuticociliatia</taxon>
        <taxon>Philasterida</taxon>
        <taxon>Pseudocohnilembidae</taxon>
        <taxon>Pseudocohnilembus</taxon>
    </lineage>
</organism>
<feature type="region of interest" description="Disordered" evidence="9">
    <location>
        <begin position="494"/>
        <end position="527"/>
    </location>
</feature>
<proteinExistence type="inferred from homology"/>
<dbReference type="PROSITE" id="PS00108">
    <property type="entry name" value="PROTEIN_KINASE_ST"/>
    <property type="match status" value="1"/>
</dbReference>
<evidence type="ECO:0000259" key="10">
    <source>
        <dbReference type="PROSITE" id="PS50011"/>
    </source>
</evidence>
<feature type="binding site" evidence="7">
    <location>
        <position position="568"/>
    </location>
    <ligand>
        <name>ATP</name>
        <dbReference type="ChEBI" id="CHEBI:30616"/>
    </ligand>
</feature>
<dbReference type="OMA" id="IATTHEM"/>
<evidence type="ECO:0000256" key="8">
    <source>
        <dbReference type="SAM" id="Coils"/>
    </source>
</evidence>
<feature type="region of interest" description="Disordered" evidence="9">
    <location>
        <begin position="1"/>
        <end position="27"/>
    </location>
</feature>
<dbReference type="Gene3D" id="3.30.200.20">
    <property type="entry name" value="Phosphorylase Kinase, domain 1"/>
    <property type="match status" value="1"/>
</dbReference>
<name>A0A0V0R3E5_PSEPJ</name>
<evidence type="ECO:0000256" key="6">
    <source>
        <dbReference type="ARBA" id="ARBA00022840"/>
    </source>
</evidence>
<comment type="caution">
    <text evidence="11">The sequence shown here is derived from an EMBL/GenBank/DDBJ whole genome shotgun (WGS) entry which is preliminary data.</text>
</comment>
<evidence type="ECO:0000256" key="5">
    <source>
        <dbReference type="ARBA" id="ARBA00022777"/>
    </source>
</evidence>
<feature type="compositionally biased region" description="Polar residues" evidence="9">
    <location>
        <begin position="511"/>
        <end position="527"/>
    </location>
</feature>
<dbReference type="EMBL" id="LDAU01000055">
    <property type="protein sequence ID" value="KRX09010.1"/>
    <property type="molecule type" value="Genomic_DNA"/>
</dbReference>
<feature type="coiled-coil region" evidence="8">
    <location>
        <begin position="854"/>
        <end position="881"/>
    </location>
</feature>
<sequence length="957" mass="111800">MGSSGQNQQQKLQNSSLKQNNVPNNNQKKQFYMGNLFLPNNKKSGLERNQNQNNNQINFENNQKLEGKISMNKNFFLNQINSQRNGKNFAFNISEKTNKFMAHRNGCMTDPRPVNLITPAKFYNISNPKIDFSVCFNKQEGEQDSNSNNQKKNSNNFNQSQFSTNIKFQNQQSNIKGTPVNQYYNQNQYNSITPKNDSQVYGFSTPPKGTIQKQSQKVNGFQLFGSEDIEFEQQEYQYKNQLETPTKTAHKPPISKLFFDITNMKKNNDNNNNQCYNNTNKSIERENNCQPESPGYNCSTPLKKNQIQDICFDSPKSKKNNQFFGIYQTPEKSGNEKINLKLGNIDYNNENNQMSTPQNKNKNKSNFNNNNFQSTYKQLNSRQMSIDSKKSDQIEQFDSRNITPVKQKTYRKRILSGNSSDMNNDSNLNEIDNFYDDNNSISQEYQNQNQNKYQHQNQQYFKTNVKKQELNDDNSSVMEDSDYRKYSSGYKKYKQSGSLLDSEEREKNKKQIFQRQGSSNEYSMNGSKQRKIIKYSNDYEFLKEIGHGSFGSVYKCLHKIDNNFYAVKISKKQISGSGSRKELLNEVKAMAKLTALEGSENIVHYSNAWIEDSCLYLAMELCESSLAAKQQQMVYFPESEIKKIIKEICRGLQLLHKQNIVHLDIKPENILVSVNQTYKIADLGLSRMKTFKRGEYLQEGDSRYLAKELLNEPKIGESLDLSKSDIYSLGISMYELMTQKKLKGNGQEWQDLRSGIFEDFDYMIENNNNKNTNNYQKQAQEMEEEIQIKPEFSKNSQNTYQSPKINTNLDQQQYIENQDEENLEKNQNNIQYSDLKETEQVIPEELDFNEQMQRLNEINKLNQKKKEMAKLKKQQDQRKQLPRYSTELINLVKSMMNEDQNKRPSAEQILKSSCIQRQSEALIFEMKLNQHLNNQIKEYQKLLQNLENQQKKRSNSC</sequence>
<accession>A0A0V0R3E5</accession>
<dbReference type="InterPro" id="IPR000719">
    <property type="entry name" value="Prot_kinase_dom"/>
</dbReference>
<protein>
    <recommendedName>
        <fullName evidence="2">non-specific serine/threonine protein kinase</fullName>
        <ecNumber evidence="2">2.7.11.1</ecNumber>
    </recommendedName>
</protein>
<reference evidence="11 12" key="1">
    <citation type="journal article" date="2015" name="Sci. Rep.">
        <title>Genome of the facultative scuticociliatosis pathogen Pseudocohnilembus persalinus provides insight into its virulence through horizontal gene transfer.</title>
        <authorList>
            <person name="Xiong J."/>
            <person name="Wang G."/>
            <person name="Cheng J."/>
            <person name="Tian M."/>
            <person name="Pan X."/>
            <person name="Warren A."/>
            <person name="Jiang C."/>
            <person name="Yuan D."/>
            <person name="Miao W."/>
        </authorList>
    </citation>
    <scope>NUCLEOTIDE SEQUENCE [LARGE SCALE GENOMIC DNA]</scope>
    <source>
        <strain evidence="11">36N120E</strain>
    </source>
</reference>
<evidence type="ECO:0000256" key="3">
    <source>
        <dbReference type="ARBA" id="ARBA00022679"/>
    </source>
</evidence>
<dbReference type="Pfam" id="PF00069">
    <property type="entry name" value="Pkinase"/>
    <property type="match status" value="1"/>
</dbReference>
<dbReference type="InterPro" id="IPR008271">
    <property type="entry name" value="Ser/Thr_kinase_AS"/>
</dbReference>
<feature type="compositionally biased region" description="Polar residues" evidence="9">
    <location>
        <begin position="346"/>
        <end position="357"/>
    </location>
</feature>
<evidence type="ECO:0000256" key="1">
    <source>
        <dbReference type="ARBA" id="ARBA00010886"/>
    </source>
</evidence>
<dbReference type="EC" id="2.7.11.1" evidence="2"/>
<gene>
    <name evidence="11" type="ORF">PPERSA_01897</name>
</gene>
<dbReference type="OrthoDB" id="5337378at2759"/>
<keyword evidence="6 7" id="KW-0067">ATP-binding</keyword>
<dbReference type="Proteomes" id="UP000054937">
    <property type="component" value="Unassembled WGS sequence"/>
</dbReference>
<evidence type="ECO:0000256" key="2">
    <source>
        <dbReference type="ARBA" id="ARBA00012513"/>
    </source>
</evidence>
<dbReference type="AlphaFoldDB" id="A0A0V0R3E5"/>
<keyword evidence="4 7" id="KW-0547">Nucleotide-binding</keyword>
<feature type="compositionally biased region" description="Polar residues" evidence="9">
    <location>
        <begin position="394"/>
        <end position="406"/>
    </location>
</feature>
<evidence type="ECO:0000313" key="12">
    <source>
        <dbReference type="Proteomes" id="UP000054937"/>
    </source>
</evidence>
<evidence type="ECO:0000256" key="9">
    <source>
        <dbReference type="SAM" id="MobiDB-lite"/>
    </source>
</evidence>
<dbReference type="SUPFAM" id="SSF56112">
    <property type="entry name" value="Protein kinase-like (PK-like)"/>
    <property type="match status" value="1"/>
</dbReference>
<keyword evidence="12" id="KW-1185">Reference proteome</keyword>
<dbReference type="InterPro" id="IPR011009">
    <property type="entry name" value="Kinase-like_dom_sf"/>
</dbReference>
<feature type="coiled-coil region" evidence="8">
    <location>
        <begin position="929"/>
        <end position="956"/>
    </location>
</feature>
<feature type="domain" description="Protein kinase" evidence="10">
    <location>
        <begin position="539"/>
        <end position="915"/>
    </location>
</feature>
<dbReference type="PANTHER" id="PTHR43671:SF13">
    <property type="entry name" value="SERINE_THREONINE-PROTEIN KINASE NEK2"/>
    <property type="match status" value="1"/>
</dbReference>
<keyword evidence="3" id="KW-0808">Transferase</keyword>
<keyword evidence="8" id="KW-0175">Coiled coil</keyword>
<dbReference type="SMART" id="SM00220">
    <property type="entry name" value="S_TKc"/>
    <property type="match status" value="1"/>
</dbReference>
<evidence type="ECO:0000256" key="7">
    <source>
        <dbReference type="PROSITE-ProRule" id="PRU10141"/>
    </source>
</evidence>
<evidence type="ECO:0000313" key="11">
    <source>
        <dbReference type="EMBL" id="KRX09010.1"/>
    </source>
</evidence>
<dbReference type="PROSITE" id="PS50011">
    <property type="entry name" value="PROTEIN_KINASE_DOM"/>
    <property type="match status" value="1"/>
</dbReference>
<feature type="compositionally biased region" description="Low complexity" evidence="9">
    <location>
        <begin position="415"/>
        <end position="429"/>
    </location>
</feature>